<organism evidence="1">
    <name type="scientific">Cacopsylla melanoneura</name>
    <dbReference type="NCBI Taxonomy" id="428564"/>
    <lineage>
        <taxon>Eukaryota</taxon>
        <taxon>Metazoa</taxon>
        <taxon>Ecdysozoa</taxon>
        <taxon>Arthropoda</taxon>
        <taxon>Hexapoda</taxon>
        <taxon>Insecta</taxon>
        <taxon>Pterygota</taxon>
        <taxon>Neoptera</taxon>
        <taxon>Paraneoptera</taxon>
        <taxon>Hemiptera</taxon>
        <taxon>Sternorrhyncha</taxon>
        <taxon>Psylloidea</taxon>
        <taxon>Psyllidae</taxon>
        <taxon>Psyllinae</taxon>
        <taxon>Cacopsylla</taxon>
    </lineage>
</organism>
<reference evidence="1" key="1">
    <citation type="submission" date="2021-05" db="EMBL/GenBank/DDBJ databases">
        <authorList>
            <person name="Alioto T."/>
            <person name="Alioto T."/>
            <person name="Gomez Garrido J."/>
        </authorList>
    </citation>
    <scope>NUCLEOTIDE SEQUENCE</scope>
</reference>
<dbReference type="AlphaFoldDB" id="A0A8D9AE96"/>
<protein>
    <submittedName>
        <fullName evidence="1">Uncharacterized protein</fullName>
    </submittedName>
</protein>
<name>A0A8D9AE96_9HEMI</name>
<accession>A0A8D9AE96</accession>
<dbReference type="EMBL" id="HBUF01566735">
    <property type="protein sequence ID" value="CAG6764839.1"/>
    <property type="molecule type" value="Transcribed_RNA"/>
</dbReference>
<evidence type="ECO:0000313" key="1">
    <source>
        <dbReference type="EMBL" id="CAG6764839.1"/>
    </source>
</evidence>
<sequence length="122" mass="13159">MLLLEISSAVRLGRLLNKSRVVLASGLRIMLLGEYANPKPSTLVAFRILNNVSNGSSGTGHPSNRTLSKAPRFNFGIKSNRGVLVVEICSKSKFKQCILSMEIEIDNSMNGNENSSFTSASG</sequence>
<proteinExistence type="predicted"/>